<comment type="caution">
    <text evidence="1">The sequence shown here is derived from an EMBL/GenBank/DDBJ whole genome shotgun (WGS) entry which is preliminary data.</text>
</comment>
<organism evidence="1 2">
    <name type="scientific">Funneliformis geosporum</name>
    <dbReference type="NCBI Taxonomy" id="1117311"/>
    <lineage>
        <taxon>Eukaryota</taxon>
        <taxon>Fungi</taxon>
        <taxon>Fungi incertae sedis</taxon>
        <taxon>Mucoromycota</taxon>
        <taxon>Glomeromycotina</taxon>
        <taxon>Glomeromycetes</taxon>
        <taxon>Glomerales</taxon>
        <taxon>Glomeraceae</taxon>
        <taxon>Funneliformis</taxon>
    </lineage>
</organism>
<dbReference type="OrthoDB" id="2397394at2759"/>
<proteinExistence type="predicted"/>
<keyword evidence="2" id="KW-1185">Reference proteome</keyword>
<gene>
    <name evidence="1" type="ORF">FWILDA_LOCUS2062</name>
</gene>
<accession>A0A9W4WUW6</accession>
<name>A0A9W4WUW6_9GLOM</name>
<dbReference type="EMBL" id="CAMKVN010000222">
    <property type="protein sequence ID" value="CAI2165417.1"/>
    <property type="molecule type" value="Genomic_DNA"/>
</dbReference>
<dbReference type="Proteomes" id="UP001153678">
    <property type="component" value="Unassembled WGS sequence"/>
</dbReference>
<reference evidence="1" key="1">
    <citation type="submission" date="2022-08" db="EMBL/GenBank/DDBJ databases">
        <authorList>
            <person name="Kallberg Y."/>
            <person name="Tangrot J."/>
            <person name="Rosling A."/>
        </authorList>
    </citation>
    <scope>NUCLEOTIDE SEQUENCE</scope>
    <source>
        <strain evidence="1">Wild A</strain>
    </source>
</reference>
<dbReference type="AlphaFoldDB" id="A0A9W4WUW6"/>
<evidence type="ECO:0000313" key="1">
    <source>
        <dbReference type="EMBL" id="CAI2165417.1"/>
    </source>
</evidence>
<protein>
    <submittedName>
        <fullName evidence="1">13287_t:CDS:1</fullName>
    </submittedName>
</protein>
<evidence type="ECO:0000313" key="2">
    <source>
        <dbReference type="Proteomes" id="UP001153678"/>
    </source>
</evidence>
<sequence>MSQRPLIEFLKELTTDNDDMRIYNALLERCLNTSISDLEKFNNKLSQLLRDFPDIYIPTLQTLISYLCDESSRKKTLRQSLRERWNTAISNFISSLITAVIMQNLDHSDFPGFGELLHDCIELIWKVQNVTLTSHKGYNLAFQTTKSFFNAILNAGVLGILITDPSGRRCIKRILFDFNMIKEIEREELLRAIDLVAAIVEKCSEHEKDSPNLSEWFSIYKACTSLLESLRKFKNMEKNQLINKKGLPPPTLDDMIKLDNKESRTNRKQFVNSLMVNSNSLPVSTQDERHLTILGMKAPQKLSVLPNFLQAIEQRKIDSFRVSVIVILFYCAIVIKIDKTKFKLQLECNAILVMRRLSQTSPRLFFS</sequence>